<reference evidence="2" key="1">
    <citation type="journal article" date="2019" name="bioRxiv">
        <title>The Genome of the Zebra Mussel, Dreissena polymorpha: A Resource for Invasive Species Research.</title>
        <authorList>
            <person name="McCartney M.A."/>
            <person name="Auch B."/>
            <person name="Kono T."/>
            <person name="Mallez S."/>
            <person name="Zhang Y."/>
            <person name="Obille A."/>
            <person name="Becker A."/>
            <person name="Abrahante J.E."/>
            <person name="Garbe J."/>
            <person name="Badalamenti J.P."/>
            <person name="Herman A."/>
            <person name="Mangelson H."/>
            <person name="Liachko I."/>
            <person name="Sullivan S."/>
            <person name="Sone E.D."/>
            <person name="Koren S."/>
            <person name="Silverstein K.A.T."/>
            <person name="Beckman K.B."/>
            <person name="Gohl D.M."/>
        </authorList>
    </citation>
    <scope>NUCLEOTIDE SEQUENCE</scope>
    <source>
        <strain evidence="2">Duluth1</strain>
        <tissue evidence="2">Whole animal</tissue>
    </source>
</reference>
<protein>
    <submittedName>
        <fullName evidence="2">Uncharacterized protein</fullName>
    </submittedName>
</protein>
<dbReference type="Proteomes" id="UP000828390">
    <property type="component" value="Unassembled WGS sequence"/>
</dbReference>
<sequence>MCFLSSCRVHIRPEPPRAKWFLSLVALAEEALARLALYKRQMSLLSTIGPRRSASARTTIARRERKTYLFSHMYIRMLSSPSVPSKTGFYPCIGTVALSNTRKSQPLIDNRPRASLWKPPRRRSPPAAYTESTGRPRSQAETNGPMGPERDSPAITPRELDSPTRPARHPLP</sequence>
<feature type="region of interest" description="Disordered" evidence="1">
    <location>
        <begin position="104"/>
        <end position="172"/>
    </location>
</feature>
<gene>
    <name evidence="2" type="ORF">DPMN_144313</name>
</gene>
<evidence type="ECO:0000313" key="3">
    <source>
        <dbReference type="Proteomes" id="UP000828390"/>
    </source>
</evidence>
<dbReference type="AlphaFoldDB" id="A0A9D4JQ35"/>
<comment type="caution">
    <text evidence="2">The sequence shown here is derived from an EMBL/GenBank/DDBJ whole genome shotgun (WGS) entry which is preliminary data.</text>
</comment>
<accession>A0A9D4JQ35</accession>
<keyword evidence="3" id="KW-1185">Reference proteome</keyword>
<name>A0A9D4JQ35_DREPO</name>
<dbReference type="EMBL" id="JAIWYP010000006">
    <property type="protein sequence ID" value="KAH3815782.1"/>
    <property type="molecule type" value="Genomic_DNA"/>
</dbReference>
<organism evidence="2 3">
    <name type="scientific">Dreissena polymorpha</name>
    <name type="common">Zebra mussel</name>
    <name type="synonym">Mytilus polymorpha</name>
    <dbReference type="NCBI Taxonomy" id="45954"/>
    <lineage>
        <taxon>Eukaryota</taxon>
        <taxon>Metazoa</taxon>
        <taxon>Spiralia</taxon>
        <taxon>Lophotrochozoa</taxon>
        <taxon>Mollusca</taxon>
        <taxon>Bivalvia</taxon>
        <taxon>Autobranchia</taxon>
        <taxon>Heteroconchia</taxon>
        <taxon>Euheterodonta</taxon>
        <taxon>Imparidentia</taxon>
        <taxon>Neoheterodontei</taxon>
        <taxon>Myida</taxon>
        <taxon>Dreissenoidea</taxon>
        <taxon>Dreissenidae</taxon>
        <taxon>Dreissena</taxon>
    </lineage>
</organism>
<feature type="compositionally biased region" description="Polar residues" evidence="1">
    <location>
        <begin position="130"/>
        <end position="142"/>
    </location>
</feature>
<evidence type="ECO:0000256" key="1">
    <source>
        <dbReference type="SAM" id="MobiDB-lite"/>
    </source>
</evidence>
<proteinExistence type="predicted"/>
<feature type="compositionally biased region" description="Basic and acidic residues" evidence="1">
    <location>
        <begin position="148"/>
        <end position="162"/>
    </location>
</feature>
<reference evidence="2" key="2">
    <citation type="submission" date="2020-11" db="EMBL/GenBank/DDBJ databases">
        <authorList>
            <person name="McCartney M.A."/>
            <person name="Auch B."/>
            <person name="Kono T."/>
            <person name="Mallez S."/>
            <person name="Becker A."/>
            <person name="Gohl D.M."/>
            <person name="Silverstein K.A.T."/>
            <person name="Koren S."/>
            <person name="Bechman K.B."/>
            <person name="Herman A."/>
            <person name="Abrahante J.E."/>
            <person name="Garbe J."/>
        </authorList>
    </citation>
    <scope>NUCLEOTIDE SEQUENCE</scope>
    <source>
        <strain evidence="2">Duluth1</strain>
        <tissue evidence="2">Whole animal</tissue>
    </source>
</reference>
<evidence type="ECO:0000313" key="2">
    <source>
        <dbReference type="EMBL" id="KAH3815782.1"/>
    </source>
</evidence>